<evidence type="ECO:0000313" key="11">
    <source>
        <dbReference type="EMBL" id="SHL92731.1"/>
    </source>
</evidence>
<keyword evidence="3 7" id="KW-0812">Transmembrane</keyword>
<sequence length="566" mass="63114">MKKIININLSGRLIPIEDSAYEVLRQYLDSLKRYFAKEEGGDEIVTDIEARIAELFNDKLKNGAHCITDADVEAVKLSMGTPEQFDEDAPKDQHQQQSFAGAAPAGDRPRKRFYRDPEDKVVSGVCGGLGAYFNVDPVVFRIIFTLLVLGSFGAAAIVYIVLWVSAPYAETSAEKLEMRGEKVDLNNIKNTVQEEMHNVKNQFAKAGNDIKNFSQGRGRQIGNDIERFFLGFFRGLGKVIVAITKSFFIFFAVVILFCLIVTGIALIVSSAALVPLQHLVFANGTQVVMFWGSLGLIIGIPVLALVIFLVRKATGAKQTSRFVAPTLAFLWIIGLVTAAGLASSFVRDVRRSSTTTDVFNVAQPPAGKLLVKLADKDYIYHDDDIEFGIFDDDVRITGDTTVINDIRVRLEKSNTDSFQVEVLRYAKGRTNGEAAANAENIVFQLSQQDSVLYIPRGFGLREGSRYRVQRVVVVIKVPKGKNIDVDNEVYRHFSFRSHSKYDDDYFYDRVWRDEDGRSSLEVTPGGEIREKNKTQPANKDSLETNYKYHSSFNIALPAPNTAQEPA</sequence>
<dbReference type="InterPro" id="IPR052027">
    <property type="entry name" value="PspC"/>
</dbReference>
<dbReference type="InterPro" id="IPR007168">
    <property type="entry name" value="Phageshock_PspC_N"/>
</dbReference>
<protein>
    <submittedName>
        <fullName evidence="11">Phage shock protein C (PspC) family protein</fullName>
    </submittedName>
</protein>
<evidence type="ECO:0000256" key="7">
    <source>
        <dbReference type="SAM" id="Phobius"/>
    </source>
</evidence>
<dbReference type="AlphaFoldDB" id="A0A1M7ELQ8"/>
<keyword evidence="12" id="KW-1185">Reference proteome</keyword>
<evidence type="ECO:0000256" key="2">
    <source>
        <dbReference type="ARBA" id="ARBA00022475"/>
    </source>
</evidence>
<dbReference type="InterPro" id="IPR054321">
    <property type="entry name" value="PspC-rel_TM"/>
</dbReference>
<evidence type="ECO:0000313" key="12">
    <source>
        <dbReference type="Proteomes" id="UP000184420"/>
    </source>
</evidence>
<feature type="transmembrane region" description="Helical" evidence="7">
    <location>
        <begin position="288"/>
        <end position="310"/>
    </location>
</feature>
<name>A0A1M7ELQ8_9BACT</name>
<evidence type="ECO:0000259" key="9">
    <source>
        <dbReference type="Pfam" id="PF22571"/>
    </source>
</evidence>
<dbReference type="PANTHER" id="PTHR33885">
    <property type="entry name" value="PHAGE SHOCK PROTEIN C"/>
    <property type="match status" value="1"/>
</dbReference>
<feature type="region of interest" description="Disordered" evidence="6">
    <location>
        <begin position="522"/>
        <end position="541"/>
    </location>
</feature>
<feature type="domain" description="PspC-related transmembrane region" evidence="9">
    <location>
        <begin position="215"/>
        <end position="347"/>
    </location>
</feature>
<feature type="region of interest" description="Disordered" evidence="6">
    <location>
        <begin position="83"/>
        <end position="111"/>
    </location>
</feature>
<dbReference type="OrthoDB" id="5772680at2"/>
<feature type="domain" description="PspC-related ToastRack" evidence="10">
    <location>
        <begin position="400"/>
        <end position="498"/>
    </location>
</feature>
<dbReference type="EMBL" id="FRBL01000005">
    <property type="protein sequence ID" value="SHL92731.1"/>
    <property type="molecule type" value="Genomic_DNA"/>
</dbReference>
<evidence type="ECO:0000256" key="1">
    <source>
        <dbReference type="ARBA" id="ARBA00004162"/>
    </source>
</evidence>
<organism evidence="11 12">
    <name type="scientific">Chitinophaga jiangningensis</name>
    <dbReference type="NCBI Taxonomy" id="1419482"/>
    <lineage>
        <taxon>Bacteria</taxon>
        <taxon>Pseudomonadati</taxon>
        <taxon>Bacteroidota</taxon>
        <taxon>Chitinophagia</taxon>
        <taxon>Chitinophagales</taxon>
        <taxon>Chitinophagaceae</taxon>
        <taxon>Chitinophaga</taxon>
    </lineage>
</organism>
<keyword evidence="5 7" id="KW-0472">Membrane</keyword>
<evidence type="ECO:0000256" key="5">
    <source>
        <dbReference type="ARBA" id="ARBA00023136"/>
    </source>
</evidence>
<keyword evidence="4 7" id="KW-1133">Transmembrane helix</keyword>
<feature type="domain" description="Phage shock protein PspC N-terminal" evidence="8">
    <location>
        <begin position="111"/>
        <end position="168"/>
    </location>
</feature>
<dbReference type="Pfam" id="PF22571">
    <property type="entry name" value="LiaI-LiaF-TM_PspC"/>
    <property type="match status" value="1"/>
</dbReference>
<dbReference type="Proteomes" id="UP000184420">
    <property type="component" value="Unassembled WGS sequence"/>
</dbReference>
<proteinExistence type="predicted"/>
<evidence type="ECO:0000256" key="3">
    <source>
        <dbReference type="ARBA" id="ARBA00022692"/>
    </source>
</evidence>
<dbReference type="RefSeq" id="WP_073082652.1">
    <property type="nucleotide sequence ID" value="NZ_FRBL01000005.1"/>
</dbReference>
<dbReference type="Pfam" id="PF04024">
    <property type="entry name" value="PspC"/>
    <property type="match status" value="1"/>
</dbReference>
<gene>
    <name evidence="11" type="ORF">SAMN05444266_105498</name>
</gene>
<dbReference type="Pfam" id="PF22744">
    <property type="entry name" value="Toast-rack_PspC-Cterm"/>
    <property type="match status" value="1"/>
</dbReference>
<accession>A0A1M7ELQ8</accession>
<reference evidence="11 12" key="1">
    <citation type="submission" date="2016-11" db="EMBL/GenBank/DDBJ databases">
        <authorList>
            <person name="Jaros S."/>
            <person name="Januszkiewicz K."/>
            <person name="Wedrychowicz H."/>
        </authorList>
    </citation>
    <scope>NUCLEOTIDE SEQUENCE [LARGE SCALE GENOMIC DNA]</scope>
    <source>
        <strain evidence="11 12">DSM 27406</strain>
    </source>
</reference>
<dbReference type="GO" id="GO:0005886">
    <property type="term" value="C:plasma membrane"/>
    <property type="evidence" value="ECO:0007669"/>
    <property type="project" value="UniProtKB-SubCell"/>
</dbReference>
<evidence type="ECO:0000259" key="10">
    <source>
        <dbReference type="Pfam" id="PF22744"/>
    </source>
</evidence>
<dbReference type="STRING" id="1419482.SAMN05444266_105498"/>
<feature type="transmembrane region" description="Helical" evidence="7">
    <location>
        <begin position="322"/>
        <end position="346"/>
    </location>
</feature>
<comment type="subcellular location">
    <subcellularLocation>
        <location evidence="1">Cell membrane</location>
        <topology evidence="1">Single-pass membrane protein</topology>
    </subcellularLocation>
</comment>
<dbReference type="InterPro" id="IPR054319">
    <property type="entry name" value="PspC-rel_ToastRack"/>
</dbReference>
<feature type="transmembrane region" description="Helical" evidence="7">
    <location>
        <begin position="142"/>
        <end position="169"/>
    </location>
</feature>
<feature type="transmembrane region" description="Helical" evidence="7">
    <location>
        <begin position="247"/>
        <end position="268"/>
    </location>
</feature>
<evidence type="ECO:0000256" key="4">
    <source>
        <dbReference type="ARBA" id="ARBA00022989"/>
    </source>
</evidence>
<keyword evidence="2" id="KW-1003">Cell membrane</keyword>
<evidence type="ECO:0000259" key="8">
    <source>
        <dbReference type="Pfam" id="PF04024"/>
    </source>
</evidence>
<evidence type="ECO:0000256" key="6">
    <source>
        <dbReference type="SAM" id="MobiDB-lite"/>
    </source>
</evidence>
<dbReference type="PANTHER" id="PTHR33885:SF3">
    <property type="entry name" value="PHAGE SHOCK PROTEIN C"/>
    <property type="match status" value="1"/>
</dbReference>